<accession>A0A9P7VGK9</accession>
<gene>
    <name evidence="1" type="ORF">BT62DRAFT_635284</name>
</gene>
<reference evidence="1" key="1">
    <citation type="submission" date="2020-11" db="EMBL/GenBank/DDBJ databases">
        <title>Adaptations for nitrogen fixation in a non-lichenized fungal sporocarp promotes dispersal by wood-feeding termites.</title>
        <authorList>
            <consortium name="DOE Joint Genome Institute"/>
            <person name="Koch R.A."/>
            <person name="Yoon G."/>
            <person name="Arayal U."/>
            <person name="Lail K."/>
            <person name="Amirebrahimi M."/>
            <person name="Labutti K."/>
            <person name="Lipzen A."/>
            <person name="Riley R."/>
            <person name="Barry K."/>
            <person name="Henrissat B."/>
            <person name="Grigoriev I.V."/>
            <person name="Herr J.R."/>
            <person name="Aime M.C."/>
        </authorList>
    </citation>
    <scope>NUCLEOTIDE SEQUENCE</scope>
    <source>
        <strain evidence="1">MCA 3950</strain>
    </source>
</reference>
<evidence type="ECO:0000313" key="2">
    <source>
        <dbReference type="Proteomes" id="UP000812287"/>
    </source>
</evidence>
<evidence type="ECO:0000313" key="1">
    <source>
        <dbReference type="EMBL" id="KAG7440177.1"/>
    </source>
</evidence>
<dbReference type="Proteomes" id="UP000812287">
    <property type="component" value="Unassembled WGS sequence"/>
</dbReference>
<name>A0A9P7VGK9_9AGAR</name>
<sequence>MWTLKSDHAVPSLSKVLGPPVQDINLERKAESGVEWYAPTMRDLLTAQLFVDDSSVNQKILGWDRRKTVRHTVVRNINFYDSYYFGDKRGRTDGRVDRTSKGVIYLALRDICSVCTQ</sequence>
<proteinExistence type="predicted"/>
<dbReference type="AlphaFoldDB" id="A0A9P7VGK9"/>
<dbReference type="RefSeq" id="XP_043033677.1">
    <property type="nucleotide sequence ID" value="XM_043181711.1"/>
</dbReference>
<dbReference type="EMBL" id="MU250575">
    <property type="protein sequence ID" value="KAG7440177.1"/>
    <property type="molecule type" value="Genomic_DNA"/>
</dbReference>
<protein>
    <submittedName>
        <fullName evidence="1">Uncharacterized protein</fullName>
    </submittedName>
</protein>
<comment type="caution">
    <text evidence="1">The sequence shown here is derived from an EMBL/GenBank/DDBJ whole genome shotgun (WGS) entry which is preliminary data.</text>
</comment>
<dbReference type="GeneID" id="66104007"/>
<keyword evidence="2" id="KW-1185">Reference proteome</keyword>
<organism evidence="1 2">
    <name type="scientific">Guyanagaster necrorhizus</name>
    <dbReference type="NCBI Taxonomy" id="856835"/>
    <lineage>
        <taxon>Eukaryota</taxon>
        <taxon>Fungi</taxon>
        <taxon>Dikarya</taxon>
        <taxon>Basidiomycota</taxon>
        <taxon>Agaricomycotina</taxon>
        <taxon>Agaricomycetes</taxon>
        <taxon>Agaricomycetidae</taxon>
        <taxon>Agaricales</taxon>
        <taxon>Marasmiineae</taxon>
        <taxon>Physalacriaceae</taxon>
        <taxon>Guyanagaster</taxon>
    </lineage>
</organism>